<keyword evidence="4 6" id="KW-0472">Membrane</keyword>
<dbReference type="EMBL" id="JAGTJR010000058">
    <property type="protein sequence ID" value="KAH7025514.1"/>
    <property type="molecule type" value="Genomic_DNA"/>
</dbReference>
<feature type="transmembrane region" description="Helical" evidence="6">
    <location>
        <begin position="91"/>
        <end position="113"/>
    </location>
</feature>
<sequence>MSSFDDRYELNETQKILRAVVIASLTITATFVLLRCFIRARLQSQFSVDDYLLITALTALALQSSFGLYAMDYGGFGRKTSELPRHVYFKGLKWLVVTQCTYTLALMCAKLSIAFLQLRVMGLSASTLRRMHHASICTNVLVGLYEFFTLLSQCYPDPSDPATYRPVLLARADCPDRRPVVASVYIYSAANILLDWYYSLAMVPLIWALQTMPPAVKATATLILGMGVFASVATLVRLKYLAGFADSRDPLWAIVPIGLWTWVEECLGMCAACIATFRPLLRLIPGVRSAASGAPAMPGGYGGSGGEAGVFVTWKSRLDGRRRARADRLGLDDLDRRSVADDWGDEEEGEGIVDTTGRSIAVVGNGEDVISGGAAAGEQHAETASIATTKDGAEIRTMVDDAESQKSIIQHSRTAFGKRY</sequence>
<comment type="similarity">
    <text evidence="5">Belongs to the SAT4 family.</text>
</comment>
<dbReference type="InterPro" id="IPR052337">
    <property type="entry name" value="SAT4-like"/>
</dbReference>
<feature type="transmembrane region" description="Helical" evidence="6">
    <location>
        <begin position="50"/>
        <end position="71"/>
    </location>
</feature>
<evidence type="ECO:0000313" key="9">
    <source>
        <dbReference type="Proteomes" id="UP000774617"/>
    </source>
</evidence>
<evidence type="ECO:0000256" key="6">
    <source>
        <dbReference type="SAM" id="Phobius"/>
    </source>
</evidence>
<evidence type="ECO:0000256" key="1">
    <source>
        <dbReference type="ARBA" id="ARBA00004141"/>
    </source>
</evidence>
<feature type="domain" description="Rhodopsin" evidence="7">
    <location>
        <begin position="34"/>
        <end position="282"/>
    </location>
</feature>
<gene>
    <name evidence="8" type="ORF">B0J12DRAFT_771826</name>
</gene>
<dbReference type="PANTHER" id="PTHR33048:SF31">
    <property type="entry name" value="INTEGRAL MEMBRANE PROTEIN"/>
    <property type="match status" value="1"/>
</dbReference>
<accession>A0ABQ8FUJ8</accession>
<organism evidence="8 9">
    <name type="scientific">Macrophomina phaseolina</name>
    <dbReference type="NCBI Taxonomy" id="35725"/>
    <lineage>
        <taxon>Eukaryota</taxon>
        <taxon>Fungi</taxon>
        <taxon>Dikarya</taxon>
        <taxon>Ascomycota</taxon>
        <taxon>Pezizomycotina</taxon>
        <taxon>Dothideomycetes</taxon>
        <taxon>Dothideomycetes incertae sedis</taxon>
        <taxon>Botryosphaeriales</taxon>
        <taxon>Botryosphaeriaceae</taxon>
        <taxon>Macrophomina</taxon>
    </lineage>
</organism>
<evidence type="ECO:0000256" key="3">
    <source>
        <dbReference type="ARBA" id="ARBA00022989"/>
    </source>
</evidence>
<keyword evidence="2 6" id="KW-0812">Transmembrane</keyword>
<dbReference type="Pfam" id="PF20684">
    <property type="entry name" value="Fung_rhodopsin"/>
    <property type="match status" value="1"/>
</dbReference>
<reference evidence="8 9" key="1">
    <citation type="journal article" date="2021" name="Nat. Commun.">
        <title>Genetic determinants of endophytism in the Arabidopsis root mycobiome.</title>
        <authorList>
            <person name="Mesny F."/>
            <person name="Miyauchi S."/>
            <person name="Thiergart T."/>
            <person name="Pickel B."/>
            <person name="Atanasova L."/>
            <person name="Karlsson M."/>
            <person name="Huettel B."/>
            <person name="Barry K.W."/>
            <person name="Haridas S."/>
            <person name="Chen C."/>
            <person name="Bauer D."/>
            <person name="Andreopoulos W."/>
            <person name="Pangilinan J."/>
            <person name="LaButti K."/>
            <person name="Riley R."/>
            <person name="Lipzen A."/>
            <person name="Clum A."/>
            <person name="Drula E."/>
            <person name="Henrissat B."/>
            <person name="Kohler A."/>
            <person name="Grigoriev I.V."/>
            <person name="Martin F.M."/>
            <person name="Hacquard S."/>
        </authorList>
    </citation>
    <scope>NUCLEOTIDE SEQUENCE [LARGE SCALE GENOMIC DNA]</scope>
    <source>
        <strain evidence="8 9">MPI-SDFR-AT-0080</strain>
    </source>
</reference>
<keyword evidence="9" id="KW-1185">Reference proteome</keyword>
<name>A0ABQ8FUJ8_9PEZI</name>
<proteinExistence type="inferred from homology"/>
<evidence type="ECO:0000256" key="5">
    <source>
        <dbReference type="ARBA" id="ARBA00038359"/>
    </source>
</evidence>
<feature type="transmembrane region" description="Helical" evidence="6">
    <location>
        <begin position="185"/>
        <end position="209"/>
    </location>
</feature>
<evidence type="ECO:0000313" key="8">
    <source>
        <dbReference type="EMBL" id="KAH7025514.1"/>
    </source>
</evidence>
<feature type="transmembrane region" description="Helical" evidence="6">
    <location>
        <begin position="16"/>
        <end position="38"/>
    </location>
</feature>
<dbReference type="PANTHER" id="PTHR33048">
    <property type="entry name" value="PTH11-LIKE INTEGRAL MEMBRANE PROTEIN (AFU_ORTHOLOGUE AFUA_5G11245)"/>
    <property type="match status" value="1"/>
</dbReference>
<feature type="transmembrane region" description="Helical" evidence="6">
    <location>
        <begin position="221"/>
        <end position="240"/>
    </location>
</feature>
<keyword evidence="3 6" id="KW-1133">Transmembrane helix</keyword>
<protein>
    <recommendedName>
        <fullName evidence="7">Rhodopsin domain-containing protein</fullName>
    </recommendedName>
</protein>
<evidence type="ECO:0000256" key="4">
    <source>
        <dbReference type="ARBA" id="ARBA00023136"/>
    </source>
</evidence>
<evidence type="ECO:0000259" key="7">
    <source>
        <dbReference type="Pfam" id="PF20684"/>
    </source>
</evidence>
<comment type="subcellular location">
    <subcellularLocation>
        <location evidence="1">Membrane</location>
        <topology evidence="1">Multi-pass membrane protein</topology>
    </subcellularLocation>
</comment>
<dbReference type="InterPro" id="IPR049326">
    <property type="entry name" value="Rhodopsin_dom_fungi"/>
</dbReference>
<dbReference type="Proteomes" id="UP000774617">
    <property type="component" value="Unassembled WGS sequence"/>
</dbReference>
<evidence type="ECO:0000256" key="2">
    <source>
        <dbReference type="ARBA" id="ARBA00022692"/>
    </source>
</evidence>
<comment type="caution">
    <text evidence="8">The sequence shown here is derived from an EMBL/GenBank/DDBJ whole genome shotgun (WGS) entry which is preliminary data.</text>
</comment>